<dbReference type="Gene3D" id="1.10.357.10">
    <property type="entry name" value="Tetracycline Repressor, domain 2"/>
    <property type="match status" value="1"/>
</dbReference>
<protein>
    <submittedName>
        <fullName evidence="6">TetR/AcrR family transcriptional regulator</fullName>
    </submittedName>
</protein>
<feature type="DNA-binding region" description="H-T-H motif" evidence="4">
    <location>
        <begin position="37"/>
        <end position="56"/>
    </location>
</feature>
<dbReference type="EMBL" id="BAAAHE010000008">
    <property type="protein sequence ID" value="GAA0610251.1"/>
    <property type="molecule type" value="Genomic_DNA"/>
</dbReference>
<dbReference type="InterPro" id="IPR050109">
    <property type="entry name" value="HTH-type_TetR-like_transc_reg"/>
</dbReference>
<evidence type="ECO:0000259" key="5">
    <source>
        <dbReference type="PROSITE" id="PS50977"/>
    </source>
</evidence>
<keyword evidence="3" id="KW-0804">Transcription</keyword>
<dbReference type="SUPFAM" id="SSF48498">
    <property type="entry name" value="Tetracyclin repressor-like, C-terminal domain"/>
    <property type="match status" value="1"/>
</dbReference>
<keyword evidence="1" id="KW-0805">Transcription regulation</keyword>
<proteinExistence type="predicted"/>
<dbReference type="Pfam" id="PF00440">
    <property type="entry name" value="TetR_N"/>
    <property type="match status" value="1"/>
</dbReference>
<dbReference type="InterPro" id="IPR009057">
    <property type="entry name" value="Homeodomain-like_sf"/>
</dbReference>
<dbReference type="SUPFAM" id="SSF46689">
    <property type="entry name" value="Homeodomain-like"/>
    <property type="match status" value="1"/>
</dbReference>
<accession>A0ABN1GF55</accession>
<dbReference type="InterPro" id="IPR036271">
    <property type="entry name" value="Tet_transcr_reg_TetR-rel_C_sf"/>
</dbReference>
<name>A0ABN1GF55_9ACTN</name>
<dbReference type="PROSITE" id="PS50977">
    <property type="entry name" value="HTH_TETR_2"/>
    <property type="match status" value="1"/>
</dbReference>
<dbReference type="InterPro" id="IPR025996">
    <property type="entry name" value="MT1864/Rv1816-like_C"/>
</dbReference>
<feature type="domain" description="HTH tetR-type" evidence="5">
    <location>
        <begin position="14"/>
        <end position="74"/>
    </location>
</feature>
<dbReference type="PANTHER" id="PTHR30055:SF243">
    <property type="entry name" value="HTH-TYPE TRANSCRIPTIONAL REGULATOR RV1816"/>
    <property type="match status" value="1"/>
</dbReference>
<evidence type="ECO:0000256" key="3">
    <source>
        <dbReference type="ARBA" id="ARBA00023163"/>
    </source>
</evidence>
<dbReference type="InterPro" id="IPR001647">
    <property type="entry name" value="HTH_TetR"/>
</dbReference>
<dbReference type="Proteomes" id="UP001500957">
    <property type="component" value="Unassembled WGS sequence"/>
</dbReference>
<evidence type="ECO:0000256" key="2">
    <source>
        <dbReference type="ARBA" id="ARBA00023125"/>
    </source>
</evidence>
<evidence type="ECO:0000256" key="4">
    <source>
        <dbReference type="PROSITE-ProRule" id="PRU00335"/>
    </source>
</evidence>
<evidence type="ECO:0000313" key="6">
    <source>
        <dbReference type="EMBL" id="GAA0610251.1"/>
    </source>
</evidence>
<comment type="caution">
    <text evidence="6">The sequence shown here is derived from an EMBL/GenBank/DDBJ whole genome shotgun (WGS) entry which is preliminary data.</text>
</comment>
<reference evidence="6 7" key="1">
    <citation type="journal article" date="2019" name="Int. J. Syst. Evol. Microbiol.">
        <title>The Global Catalogue of Microorganisms (GCM) 10K type strain sequencing project: providing services to taxonomists for standard genome sequencing and annotation.</title>
        <authorList>
            <consortium name="The Broad Institute Genomics Platform"/>
            <consortium name="The Broad Institute Genome Sequencing Center for Infectious Disease"/>
            <person name="Wu L."/>
            <person name="Ma J."/>
        </authorList>
    </citation>
    <scope>NUCLEOTIDE SEQUENCE [LARGE SCALE GENOMIC DNA]</scope>
    <source>
        <strain evidence="6 7">JCM 10671</strain>
    </source>
</reference>
<evidence type="ECO:0000313" key="7">
    <source>
        <dbReference type="Proteomes" id="UP001500957"/>
    </source>
</evidence>
<gene>
    <name evidence="6" type="ORF">GCM10009547_10340</name>
</gene>
<dbReference type="RefSeq" id="WP_344602334.1">
    <property type="nucleotide sequence ID" value="NZ_BAAAHE010000008.1"/>
</dbReference>
<organism evidence="6 7">
    <name type="scientific">Sporichthya brevicatena</name>
    <dbReference type="NCBI Taxonomy" id="171442"/>
    <lineage>
        <taxon>Bacteria</taxon>
        <taxon>Bacillati</taxon>
        <taxon>Actinomycetota</taxon>
        <taxon>Actinomycetes</taxon>
        <taxon>Sporichthyales</taxon>
        <taxon>Sporichthyaceae</taxon>
        <taxon>Sporichthya</taxon>
    </lineage>
</organism>
<sequence length="241" mass="26269">MDTTVATRRERLRGSTLDEILGAARRQLIAGGPTAISLRAIAREMGMTAPALYRYFASLDKLVEALVAACYDDLTAELEAERDRHLDQPVGVRMIECSRAFRRWALAHTPEFSLLFGTPIPDVSTEPEGASEEAGRQFGAVFGAMFVELWASAPFAVPGDDEIEPALAQGLRECRTKMGIGDLPLGAVLAYMSSWVKLYGAVTMEVFGHLKFATEDGEPLFELTLREIGTTLGIELAQGRS</sequence>
<dbReference type="PANTHER" id="PTHR30055">
    <property type="entry name" value="HTH-TYPE TRANSCRIPTIONAL REGULATOR RUTR"/>
    <property type="match status" value="1"/>
</dbReference>
<dbReference type="Pfam" id="PF13305">
    <property type="entry name" value="TetR_C_33"/>
    <property type="match status" value="1"/>
</dbReference>
<keyword evidence="2 4" id="KW-0238">DNA-binding</keyword>
<evidence type="ECO:0000256" key="1">
    <source>
        <dbReference type="ARBA" id="ARBA00023015"/>
    </source>
</evidence>
<keyword evidence="7" id="KW-1185">Reference proteome</keyword>